<evidence type="ECO:0000313" key="2">
    <source>
        <dbReference type="EMBL" id="OHA04161.1"/>
    </source>
</evidence>
<evidence type="ECO:0000313" key="3">
    <source>
        <dbReference type="Proteomes" id="UP000178510"/>
    </source>
</evidence>
<dbReference type="InterPro" id="IPR036890">
    <property type="entry name" value="HATPase_C_sf"/>
</dbReference>
<reference evidence="2 3" key="1">
    <citation type="journal article" date="2016" name="Nat. Commun.">
        <title>Thousands of microbial genomes shed light on interconnected biogeochemical processes in an aquifer system.</title>
        <authorList>
            <person name="Anantharaman K."/>
            <person name="Brown C.T."/>
            <person name="Hug L.A."/>
            <person name="Sharon I."/>
            <person name="Castelle C.J."/>
            <person name="Probst A.J."/>
            <person name="Thomas B.C."/>
            <person name="Singh A."/>
            <person name="Wilkins M.J."/>
            <person name="Karaoz U."/>
            <person name="Brodie E.L."/>
            <person name="Williams K.H."/>
            <person name="Hubbard S.S."/>
            <person name="Banfield J.F."/>
        </authorList>
    </citation>
    <scope>NUCLEOTIDE SEQUENCE [LARGE SCALE GENOMIC DNA]</scope>
</reference>
<comment type="caution">
    <text evidence="2">The sequence shown here is derived from an EMBL/GenBank/DDBJ whole genome shotgun (WGS) entry which is preliminary data.</text>
</comment>
<dbReference type="SUPFAM" id="SSF46785">
    <property type="entry name" value="Winged helix' DNA-binding domain"/>
    <property type="match status" value="1"/>
</dbReference>
<dbReference type="Proteomes" id="UP000178510">
    <property type="component" value="Unassembled WGS sequence"/>
</dbReference>
<sequence length="350" mass="39912">MDNRRKILEIIEKGGKVTSSDITTQVGVSRQYVNLVVSWLVGEGKVLKFGSTRNAFYVSSGYAQAHPEALPSSYKRKYQNKSLEEHATLVEIERQFPLVARLPENVRSIFTFAFSEMFNNAIEHSRSKTISVHIAIQNNKLSFVVEDFGIGVFRNIMQTRRLNSEREAIQDLLKGKTTTMPKSHSGEGIFFTSKSADVFVLESFGYELMITHENIVIRRASHSKRGTKVSFGIDVESALHLDDVFKRYTNLAENRDYGFDKTEIRVKLFTMGGVHISRSQARRILSGLEKFKIILLDFDQVPVVGQAFADEIYRVFQSAHPDITIQEEHMSEGVRFMVERAKNETKKKSK</sequence>
<name>A0A1G2L081_9BACT</name>
<dbReference type="InterPro" id="IPR036388">
    <property type="entry name" value="WH-like_DNA-bd_sf"/>
</dbReference>
<proteinExistence type="predicted"/>
<evidence type="ECO:0000259" key="1">
    <source>
        <dbReference type="Pfam" id="PF14213"/>
    </source>
</evidence>
<feature type="domain" description="DUF4325" evidence="1">
    <location>
        <begin position="280"/>
        <end position="326"/>
    </location>
</feature>
<dbReference type="EMBL" id="MHQM01000011">
    <property type="protein sequence ID" value="OHA04161.1"/>
    <property type="molecule type" value="Genomic_DNA"/>
</dbReference>
<dbReference type="Gene3D" id="1.10.10.10">
    <property type="entry name" value="Winged helix-like DNA-binding domain superfamily/Winged helix DNA-binding domain"/>
    <property type="match status" value="1"/>
</dbReference>
<dbReference type="InterPro" id="IPR025474">
    <property type="entry name" value="DUF4325"/>
</dbReference>
<dbReference type="AlphaFoldDB" id="A0A1G2L081"/>
<organism evidence="2 3">
    <name type="scientific">Candidatus Sungbacteria bacterium RIFCSPHIGHO2_02_FULL_52_23</name>
    <dbReference type="NCBI Taxonomy" id="1802274"/>
    <lineage>
        <taxon>Bacteria</taxon>
        <taxon>Candidatus Sungiibacteriota</taxon>
    </lineage>
</organism>
<dbReference type="Gene3D" id="3.30.565.10">
    <property type="entry name" value="Histidine kinase-like ATPase, C-terminal domain"/>
    <property type="match status" value="1"/>
</dbReference>
<gene>
    <name evidence="2" type="ORF">A3J58_01650</name>
</gene>
<dbReference type="Pfam" id="PF14213">
    <property type="entry name" value="DUF4325"/>
    <property type="match status" value="1"/>
</dbReference>
<protein>
    <recommendedName>
        <fullName evidence="1">DUF4325 domain-containing protein</fullName>
    </recommendedName>
</protein>
<accession>A0A1G2L081</accession>
<dbReference type="InterPro" id="IPR036390">
    <property type="entry name" value="WH_DNA-bd_sf"/>
</dbReference>
<dbReference type="SUPFAM" id="SSF55874">
    <property type="entry name" value="ATPase domain of HSP90 chaperone/DNA topoisomerase II/histidine kinase"/>
    <property type="match status" value="1"/>
</dbReference>
<dbReference type="STRING" id="1802274.A3J58_01650"/>